<name>A0A645J9S6_9ZZZZ</name>
<dbReference type="EMBL" id="VSSQ01135644">
    <property type="protein sequence ID" value="MPN60408.1"/>
    <property type="molecule type" value="Genomic_DNA"/>
</dbReference>
<dbReference type="EC" id="3.2.2.20" evidence="1"/>
<dbReference type="Gene3D" id="1.10.340.30">
    <property type="entry name" value="Hypothetical protein, domain 2"/>
    <property type="match status" value="1"/>
</dbReference>
<dbReference type="AlphaFoldDB" id="A0A645J9S6"/>
<keyword evidence="1" id="KW-0378">Hydrolase</keyword>
<dbReference type="GO" id="GO:0008725">
    <property type="term" value="F:DNA-3-methyladenine glycosylase activity"/>
    <property type="evidence" value="ECO:0007669"/>
    <property type="project" value="UniProtKB-EC"/>
</dbReference>
<sequence length="160" mass="18004">MFDDATLFAMLQLEGMQAGLSWSTVLARRQTICAAFDGFDPVKIEQYDEKKVESLLQDPGIIRNRLKVLAVINNARAYRQLCREKGSLSAYLWAYVDGKPIVNAWQRMEEVPASTPLSDAISKDLKKRGFKFVGTTIIYAFMQAVGMVNDHLTSCAFYGH</sequence>
<protein>
    <submittedName>
        <fullName evidence="1">DNA-3-methyladenine glycosylase 1</fullName>
        <ecNumber evidence="1">3.2.2.20</ecNumber>
    </submittedName>
</protein>
<dbReference type="InterPro" id="IPR011257">
    <property type="entry name" value="DNA_glycosylase"/>
</dbReference>
<keyword evidence="1" id="KW-0326">Glycosidase</keyword>
<dbReference type="GO" id="GO:0006284">
    <property type="term" value="P:base-excision repair"/>
    <property type="evidence" value="ECO:0007669"/>
    <property type="project" value="InterPro"/>
</dbReference>
<proteinExistence type="predicted"/>
<accession>A0A645J9S6</accession>
<gene>
    <name evidence="1" type="primary">tag_19</name>
    <name evidence="1" type="ORF">SDC9_208136</name>
</gene>
<dbReference type="PANTHER" id="PTHR30037:SF4">
    <property type="entry name" value="DNA-3-METHYLADENINE GLYCOSYLASE I"/>
    <property type="match status" value="1"/>
</dbReference>
<organism evidence="1">
    <name type="scientific">bioreactor metagenome</name>
    <dbReference type="NCBI Taxonomy" id="1076179"/>
    <lineage>
        <taxon>unclassified sequences</taxon>
        <taxon>metagenomes</taxon>
        <taxon>ecological metagenomes</taxon>
    </lineage>
</organism>
<dbReference type="InterPro" id="IPR052891">
    <property type="entry name" value="DNA-3mA_glycosylase"/>
</dbReference>
<dbReference type="InterPro" id="IPR005019">
    <property type="entry name" value="Adenine_glyco"/>
</dbReference>
<evidence type="ECO:0000313" key="1">
    <source>
        <dbReference type="EMBL" id="MPN60408.1"/>
    </source>
</evidence>
<reference evidence="1" key="1">
    <citation type="submission" date="2019-08" db="EMBL/GenBank/DDBJ databases">
        <authorList>
            <person name="Kucharzyk K."/>
            <person name="Murdoch R.W."/>
            <person name="Higgins S."/>
            <person name="Loffler F."/>
        </authorList>
    </citation>
    <scope>NUCLEOTIDE SEQUENCE</scope>
</reference>
<dbReference type="Pfam" id="PF03352">
    <property type="entry name" value="Adenine_glyco"/>
    <property type="match status" value="1"/>
</dbReference>
<dbReference type="SUPFAM" id="SSF48150">
    <property type="entry name" value="DNA-glycosylase"/>
    <property type="match status" value="1"/>
</dbReference>
<dbReference type="PANTHER" id="PTHR30037">
    <property type="entry name" value="DNA-3-METHYLADENINE GLYCOSYLASE 1"/>
    <property type="match status" value="1"/>
</dbReference>
<comment type="caution">
    <text evidence="1">The sequence shown here is derived from an EMBL/GenBank/DDBJ whole genome shotgun (WGS) entry which is preliminary data.</text>
</comment>